<protein>
    <submittedName>
        <fullName evidence="1">Uncharacterized protein</fullName>
    </submittedName>
</protein>
<proteinExistence type="predicted"/>
<evidence type="ECO:0000313" key="2">
    <source>
        <dbReference type="Proteomes" id="UP000322553"/>
    </source>
</evidence>
<keyword evidence="2" id="KW-1185">Reference proteome</keyword>
<reference evidence="1 2" key="1">
    <citation type="submission" date="2019-08" db="EMBL/GenBank/DDBJ databases">
        <title>Complete genome sequence of Kushneria sp. YCWA18, a halophilic phosphate-solubilizing bacterium isolated from Daqiao saltern in China.</title>
        <authorList>
            <person name="Du G.-X."/>
            <person name="Qu L.-Y."/>
        </authorList>
    </citation>
    <scope>NUCLEOTIDE SEQUENCE [LARGE SCALE GENOMIC DNA]</scope>
    <source>
        <strain evidence="1 2">YCWA18</strain>
    </source>
</reference>
<organism evidence="1 2">
    <name type="scientific">Kushneria phosphatilytica</name>
    <dbReference type="NCBI Taxonomy" id="657387"/>
    <lineage>
        <taxon>Bacteria</taxon>
        <taxon>Pseudomonadati</taxon>
        <taxon>Pseudomonadota</taxon>
        <taxon>Gammaproteobacteria</taxon>
        <taxon>Oceanospirillales</taxon>
        <taxon>Halomonadaceae</taxon>
        <taxon>Kushneria</taxon>
    </lineage>
</organism>
<name>A0A5C1A174_9GAMM</name>
<dbReference type="EMBL" id="CP043420">
    <property type="protein sequence ID" value="QEL10829.1"/>
    <property type="molecule type" value="Genomic_DNA"/>
</dbReference>
<gene>
    <name evidence="1" type="ORF">FY550_06635</name>
</gene>
<dbReference type="Proteomes" id="UP000322553">
    <property type="component" value="Chromosome"/>
</dbReference>
<dbReference type="RefSeq" id="WP_139148629.1">
    <property type="nucleotide sequence ID" value="NZ_CP043420.1"/>
</dbReference>
<dbReference type="KEGG" id="kuy:FY550_06635"/>
<dbReference type="OrthoDB" id="6183479at2"/>
<sequence length="67" mass="7803">MQHRLNGAVCPECGVLLNWPGSQVRDQQMLYCRNGHRLCTMKEFREAARELILQEEISLLRGYRRAG</sequence>
<accession>A0A5C1A174</accession>
<evidence type="ECO:0000313" key="1">
    <source>
        <dbReference type="EMBL" id="QEL10829.1"/>
    </source>
</evidence>
<dbReference type="AlphaFoldDB" id="A0A5C1A174"/>